<dbReference type="VEuPathDB" id="FungiDB:H257_04699"/>
<dbReference type="AlphaFoldDB" id="W4GV62"/>
<accession>W4GV62</accession>
<name>W4GV62_APHAT</name>
<keyword evidence="1" id="KW-0732">Signal</keyword>
<reference evidence="2" key="1">
    <citation type="submission" date="2013-12" db="EMBL/GenBank/DDBJ databases">
        <title>The Genome Sequence of Aphanomyces astaci APO3.</title>
        <authorList>
            <consortium name="The Broad Institute Genomics Platform"/>
            <person name="Russ C."/>
            <person name="Tyler B."/>
            <person name="van West P."/>
            <person name="Dieguez-Uribeondo J."/>
            <person name="Young S.K."/>
            <person name="Zeng Q."/>
            <person name="Gargeya S."/>
            <person name="Fitzgerald M."/>
            <person name="Abouelleil A."/>
            <person name="Alvarado L."/>
            <person name="Chapman S.B."/>
            <person name="Gainer-Dewar J."/>
            <person name="Goldberg J."/>
            <person name="Griggs A."/>
            <person name="Gujja S."/>
            <person name="Hansen M."/>
            <person name="Howarth C."/>
            <person name="Imamovic A."/>
            <person name="Ireland A."/>
            <person name="Larimer J."/>
            <person name="McCowan C."/>
            <person name="Murphy C."/>
            <person name="Pearson M."/>
            <person name="Poon T.W."/>
            <person name="Priest M."/>
            <person name="Roberts A."/>
            <person name="Saif S."/>
            <person name="Shea T."/>
            <person name="Sykes S."/>
            <person name="Wortman J."/>
            <person name="Nusbaum C."/>
            <person name="Birren B."/>
        </authorList>
    </citation>
    <scope>NUCLEOTIDE SEQUENCE [LARGE SCALE GENOMIC DNA]</scope>
    <source>
        <strain evidence="2">APO3</strain>
    </source>
</reference>
<gene>
    <name evidence="2" type="ORF">H257_04699</name>
</gene>
<proteinExistence type="predicted"/>
<dbReference type="EMBL" id="KI913121">
    <property type="protein sequence ID" value="ETV82929.1"/>
    <property type="molecule type" value="Genomic_DNA"/>
</dbReference>
<organism evidence="2">
    <name type="scientific">Aphanomyces astaci</name>
    <name type="common">Crayfish plague agent</name>
    <dbReference type="NCBI Taxonomy" id="112090"/>
    <lineage>
        <taxon>Eukaryota</taxon>
        <taxon>Sar</taxon>
        <taxon>Stramenopiles</taxon>
        <taxon>Oomycota</taxon>
        <taxon>Saprolegniomycetes</taxon>
        <taxon>Saprolegniales</taxon>
        <taxon>Verrucalvaceae</taxon>
        <taxon>Aphanomyces</taxon>
    </lineage>
</organism>
<feature type="signal peptide" evidence="1">
    <location>
        <begin position="1"/>
        <end position="22"/>
    </location>
</feature>
<sequence>MRGFTAVACFFAAAVLISQAQAKAKCPVTNPKSSKCWCNASMKVPRMVGKCDSTQKQNFHQSAQNAKNNGATFYLCCDKARAKSYCMTIAEAQACRWEQGIAFYP</sequence>
<protein>
    <submittedName>
        <fullName evidence="2">Uncharacterized protein</fullName>
    </submittedName>
</protein>
<evidence type="ECO:0000313" key="2">
    <source>
        <dbReference type="EMBL" id="ETV82929.1"/>
    </source>
</evidence>
<feature type="chain" id="PRO_5004842711" evidence="1">
    <location>
        <begin position="23"/>
        <end position="105"/>
    </location>
</feature>
<evidence type="ECO:0000256" key="1">
    <source>
        <dbReference type="SAM" id="SignalP"/>
    </source>
</evidence>
<dbReference type="GeneID" id="20806695"/>
<dbReference type="RefSeq" id="XP_009827600.1">
    <property type="nucleotide sequence ID" value="XM_009829298.1"/>
</dbReference>